<dbReference type="AlphaFoldDB" id="A0A3E4M7N5"/>
<sequence length="96" mass="10508">MARTSDTADYMVTQCQACGMLNVIPREYSEGRVCADCSGGPLMPMGYAILQERPTSRVTVQVDVERDQLDRLIDDVAAVNETVDGIIQKIGKIKEG</sequence>
<gene>
    <name evidence="1" type="ORF">DXD13_00870</name>
</gene>
<evidence type="ECO:0000313" key="1">
    <source>
        <dbReference type="EMBL" id="RGK45664.1"/>
    </source>
</evidence>
<organism evidence="1 2">
    <name type="scientific">Agathobacter rectalis</name>
    <dbReference type="NCBI Taxonomy" id="39491"/>
    <lineage>
        <taxon>Bacteria</taxon>
        <taxon>Bacillati</taxon>
        <taxon>Bacillota</taxon>
        <taxon>Clostridia</taxon>
        <taxon>Lachnospirales</taxon>
        <taxon>Lachnospiraceae</taxon>
        <taxon>Agathobacter</taxon>
    </lineage>
</organism>
<name>A0A3E4M7N5_9FIRM</name>
<dbReference type="EMBL" id="QSQP01000001">
    <property type="protein sequence ID" value="RGK45664.1"/>
    <property type="molecule type" value="Genomic_DNA"/>
</dbReference>
<proteinExistence type="predicted"/>
<protein>
    <submittedName>
        <fullName evidence="1">Uncharacterized protein</fullName>
    </submittedName>
</protein>
<dbReference type="Proteomes" id="UP000261052">
    <property type="component" value="Unassembled WGS sequence"/>
</dbReference>
<dbReference type="RefSeq" id="WP_117684564.1">
    <property type="nucleotide sequence ID" value="NZ_QSQP01000001.1"/>
</dbReference>
<comment type="caution">
    <text evidence="1">The sequence shown here is derived from an EMBL/GenBank/DDBJ whole genome shotgun (WGS) entry which is preliminary data.</text>
</comment>
<evidence type="ECO:0000313" key="2">
    <source>
        <dbReference type="Proteomes" id="UP000261052"/>
    </source>
</evidence>
<accession>A0A3E4M7N5</accession>
<reference evidence="1 2" key="1">
    <citation type="submission" date="2018-08" db="EMBL/GenBank/DDBJ databases">
        <title>A genome reference for cultivated species of the human gut microbiota.</title>
        <authorList>
            <person name="Zou Y."/>
            <person name="Xue W."/>
            <person name="Luo G."/>
        </authorList>
    </citation>
    <scope>NUCLEOTIDE SEQUENCE [LARGE SCALE GENOMIC DNA]</scope>
    <source>
        <strain evidence="1 2">TF11-15AC</strain>
    </source>
</reference>